<dbReference type="Proteomes" id="UP000317646">
    <property type="component" value="Unassembled WGS sequence"/>
</dbReference>
<keyword evidence="3" id="KW-1185">Reference proteome</keyword>
<evidence type="ECO:0000313" key="3">
    <source>
        <dbReference type="Proteomes" id="UP000317646"/>
    </source>
</evidence>
<feature type="signal peptide" evidence="1">
    <location>
        <begin position="1"/>
        <end position="16"/>
    </location>
</feature>
<proteinExistence type="predicted"/>
<dbReference type="Pfam" id="PF16153">
    <property type="entry name" value="DUF4861"/>
    <property type="match status" value="1"/>
</dbReference>
<name>A0A502GZJ1_9BACT</name>
<keyword evidence="1" id="KW-0732">Signal</keyword>
<organism evidence="2 3">
    <name type="scientific">Hymenobacter nivis</name>
    <dbReference type="NCBI Taxonomy" id="1850093"/>
    <lineage>
        <taxon>Bacteria</taxon>
        <taxon>Pseudomonadati</taxon>
        <taxon>Bacteroidota</taxon>
        <taxon>Cytophagia</taxon>
        <taxon>Cytophagales</taxon>
        <taxon>Hymenobacteraceae</taxon>
        <taxon>Hymenobacter</taxon>
    </lineage>
</organism>
<feature type="chain" id="PRO_5021238268" evidence="1">
    <location>
        <begin position="17"/>
        <end position="394"/>
    </location>
</feature>
<dbReference type="InterPro" id="IPR032342">
    <property type="entry name" value="DUF4861"/>
</dbReference>
<sequence>MLYLLSLFTFLAGTPAAPTPLTVTVRNPLAVARPAETVSLPLARAAALVQRVGAQNLVVKDAQTGAVLVSQLLDANADGTPDELLFQTAMPARGTRKFILDGAPAGAPRPASAHTTFARFVPERTDDFAWENERVAFRTYGPVAEQLFDKKDPAGTLTSGMDCWLKRVDYPIINKWYAQHVLTPFSYHKDVGEGYDPYHVGLSRGVGGTGVWDRDSLYVSRNFTSYKVLATGPIRAVFELTYAPWDANGRRVTERKVISLDLGSNLTRYEDHLASAGAPLPNCTIGLTLHDQKGSIRADEKAGYFRYWEAIDDSFLGTAVVLAPQRLLKYEDHRTKNKDQNQLYIAAKVPPGPPVVFYAGFGWAKSGQFRDVAAWDAYLQGFAQRLAAPLQVQF</sequence>
<dbReference type="EMBL" id="RCYZ01000003">
    <property type="protein sequence ID" value="TPG66560.1"/>
    <property type="molecule type" value="Genomic_DNA"/>
</dbReference>
<evidence type="ECO:0000313" key="2">
    <source>
        <dbReference type="EMBL" id="TPG66560.1"/>
    </source>
</evidence>
<reference evidence="2 3" key="1">
    <citation type="journal article" date="2019" name="Environ. Microbiol.">
        <title>Species interactions and distinct microbial communities in high Arctic permafrost affected cryosols are associated with the CH4 and CO2 gas fluxes.</title>
        <authorList>
            <person name="Altshuler I."/>
            <person name="Hamel J."/>
            <person name="Turney S."/>
            <person name="Magnuson E."/>
            <person name="Levesque R."/>
            <person name="Greer C."/>
            <person name="Whyte L.G."/>
        </authorList>
    </citation>
    <scope>NUCLEOTIDE SEQUENCE [LARGE SCALE GENOMIC DNA]</scope>
    <source>
        <strain evidence="2 3">S9.2P</strain>
    </source>
</reference>
<dbReference type="OrthoDB" id="9800230at2"/>
<dbReference type="AlphaFoldDB" id="A0A502GZJ1"/>
<protein>
    <submittedName>
        <fullName evidence="2">DUF4861 domain-containing protein</fullName>
    </submittedName>
</protein>
<gene>
    <name evidence="2" type="ORF">EAH73_09165</name>
</gene>
<comment type="caution">
    <text evidence="2">The sequence shown here is derived from an EMBL/GenBank/DDBJ whole genome shotgun (WGS) entry which is preliminary data.</text>
</comment>
<accession>A0A502GZJ1</accession>
<evidence type="ECO:0000256" key="1">
    <source>
        <dbReference type="SAM" id="SignalP"/>
    </source>
</evidence>
<dbReference type="RefSeq" id="WP_140466193.1">
    <property type="nucleotide sequence ID" value="NZ_RCYZ01000003.1"/>
</dbReference>